<dbReference type="InterPro" id="IPR006860">
    <property type="entry name" value="FecR"/>
</dbReference>
<dbReference type="EMBL" id="LRGC01000001">
    <property type="protein sequence ID" value="KWR57532.1"/>
    <property type="molecule type" value="Genomic_DNA"/>
</dbReference>
<accession>A0A108TD01</accession>
<dbReference type="PATRIC" id="fig|46506.5.peg.74"/>
<dbReference type="GO" id="GO:0016989">
    <property type="term" value="F:sigma factor antagonist activity"/>
    <property type="evidence" value="ECO:0007669"/>
    <property type="project" value="TreeGrafter"/>
</dbReference>
<dbReference type="Pfam" id="PF04773">
    <property type="entry name" value="FecR"/>
    <property type="match status" value="1"/>
</dbReference>
<keyword evidence="5" id="KW-1185">Reference proteome</keyword>
<sequence precursor="true">MRTPDEKCLHFVLRHYQKNKLDTQKALKAFKEKYQITEQTRKSFRLWWILPGMVAAILVVVLIYPRFRENGAWKEVTAYSHPVDYMLPDSSSITLFPHSSVRFHAKDYQSSSRRVHMEGKVAFSVKHDNARPFTVEGKLSQVRVLGTVFTVDESRADTAVVQVMSGKIQFSAIGQSDTVILTGGMTAQVTGERKDIQIIKEGKTGSFIFDNTPLPKVLEELSKFYKVKLVANKTDRRLTASFKDKSLDEIIEIIEKVLNVRIEKKKQ</sequence>
<evidence type="ECO:0000313" key="5">
    <source>
        <dbReference type="Proteomes" id="UP000056419"/>
    </source>
</evidence>
<dbReference type="Proteomes" id="UP000056419">
    <property type="component" value="Unassembled WGS sequence"/>
</dbReference>
<gene>
    <name evidence="4" type="ORF">AA415_00066</name>
</gene>
<evidence type="ECO:0000256" key="1">
    <source>
        <dbReference type="SAM" id="Phobius"/>
    </source>
</evidence>
<dbReference type="InterPro" id="IPR032508">
    <property type="entry name" value="FecR_C"/>
</dbReference>
<reference evidence="4 5" key="1">
    <citation type="journal article" date="2016" name="BMC Genomics">
        <title>Type VI secretion systems of human gut Bacteroidales segregate into three genetic architectures, two of which are contained on mobile genetic elements.</title>
        <authorList>
            <person name="Coyne M.J."/>
            <person name="Roelofs K.G."/>
            <person name="Comstock L.E."/>
        </authorList>
    </citation>
    <scope>NUCLEOTIDE SEQUENCE [LARGE SCALE GENOMIC DNA]</scope>
    <source>
        <strain evidence="4 5">CL09T03C01</strain>
    </source>
</reference>
<organism evidence="4 5">
    <name type="scientific">Bacteroides stercoris</name>
    <dbReference type="NCBI Taxonomy" id="46506"/>
    <lineage>
        <taxon>Bacteria</taxon>
        <taxon>Pseudomonadati</taxon>
        <taxon>Bacteroidota</taxon>
        <taxon>Bacteroidia</taxon>
        <taxon>Bacteroidales</taxon>
        <taxon>Bacteroidaceae</taxon>
        <taxon>Bacteroides</taxon>
    </lineage>
</organism>
<name>A0A108TD01_BACSE</name>
<comment type="caution">
    <text evidence="4">The sequence shown here is derived from an EMBL/GenBank/DDBJ whole genome shotgun (WGS) entry which is preliminary data.</text>
</comment>
<dbReference type="STRING" id="46506.AA415_00066"/>
<feature type="domain" description="Protein FecR C-terminal" evidence="3">
    <location>
        <begin position="207"/>
        <end position="265"/>
    </location>
</feature>
<dbReference type="Gene3D" id="2.60.120.1440">
    <property type="match status" value="1"/>
</dbReference>
<proteinExistence type="predicted"/>
<keyword evidence="1" id="KW-1133">Transmembrane helix</keyword>
<dbReference type="PANTHER" id="PTHR30273:SF2">
    <property type="entry name" value="PROTEIN FECR"/>
    <property type="match status" value="1"/>
</dbReference>
<feature type="transmembrane region" description="Helical" evidence="1">
    <location>
        <begin position="46"/>
        <end position="64"/>
    </location>
</feature>
<keyword evidence="1" id="KW-0812">Transmembrane</keyword>
<dbReference type="PANTHER" id="PTHR30273">
    <property type="entry name" value="PERIPLASMIC SIGNAL SENSOR AND SIGMA FACTOR ACTIVATOR FECR-RELATED"/>
    <property type="match status" value="1"/>
</dbReference>
<evidence type="ECO:0000259" key="3">
    <source>
        <dbReference type="Pfam" id="PF16344"/>
    </source>
</evidence>
<evidence type="ECO:0000259" key="2">
    <source>
        <dbReference type="Pfam" id="PF04773"/>
    </source>
</evidence>
<dbReference type="Pfam" id="PF16344">
    <property type="entry name" value="FecR_C"/>
    <property type="match status" value="1"/>
</dbReference>
<evidence type="ECO:0000313" key="4">
    <source>
        <dbReference type="EMBL" id="KWR57532.1"/>
    </source>
</evidence>
<dbReference type="Gene3D" id="3.55.50.30">
    <property type="match status" value="1"/>
</dbReference>
<dbReference type="AlphaFoldDB" id="A0A108TD01"/>
<protein>
    <submittedName>
        <fullName evidence="4">Putative fec operon regulator, FecR-like</fullName>
    </submittedName>
</protein>
<dbReference type="InterPro" id="IPR012373">
    <property type="entry name" value="Ferrdict_sens_TM"/>
</dbReference>
<keyword evidence="1" id="KW-0472">Membrane</keyword>
<dbReference type="RefSeq" id="WP_060384934.1">
    <property type="nucleotide sequence ID" value="NZ_LRGC01000001.1"/>
</dbReference>
<feature type="domain" description="FecR protein" evidence="2">
    <location>
        <begin position="80"/>
        <end position="168"/>
    </location>
</feature>